<dbReference type="Proteomes" id="UP000789860">
    <property type="component" value="Unassembled WGS sequence"/>
</dbReference>
<organism evidence="1 2">
    <name type="scientific">Scutellospora calospora</name>
    <dbReference type="NCBI Taxonomy" id="85575"/>
    <lineage>
        <taxon>Eukaryota</taxon>
        <taxon>Fungi</taxon>
        <taxon>Fungi incertae sedis</taxon>
        <taxon>Mucoromycota</taxon>
        <taxon>Glomeromycotina</taxon>
        <taxon>Glomeromycetes</taxon>
        <taxon>Diversisporales</taxon>
        <taxon>Gigasporaceae</taxon>
        <taxon>Scutellospora</taxon>
    </lineage>
</organism>
<sequence>MKTLPYIFIFKVISIFLLIVLPTAFTQTTQSSPINLNYSTFTYSETSSQPNLTKTPPHILAIRHYQDNAGTAVVRVGRVNYSNGTKYCYEQRLLLRVLQANGNVFEINYYNTSEIQDINFCNVATINGNKIPLNFYPLFDQYILVTYTHATNTSDNTTYIDKGMVLNWNGNVMSMFNFGQSYLQRGTKNWVPNEYFVNNIDPRKGFLRLSAVSGINNFEWRQYGYVGNGIFSLLHNDIISVQNLPFTSFQVTVFATLNNGYSIVYANTTNGITSDKLSTQFTPKAGIYAILLSYNQTETSERVILYELPTPNITFSRLICSIDYVFIGHSCIIAATQRVFQAQPLINVTLLNVSTTTVVSATSTAVVQATTPVNITYVNTTAPLNITTSLFYIKVRFLSTGTVLSLDPIYNLTAANVRTLPLGGYALISQVPLILNNVSIANFTFALYNESDKPLPPQQPIIANLVGAFDILGNNTILVALNETSSNAWILLSINVPPLSQYKGTILNLNVLSCTFNDPSGQYFIQMDNNFVKSADYNEPIMGINQNIWKFQTDNNILSSKRAANIHGKLQLTASGSQYFLGLNDSGKQEFFTNLLKELTIIIPTEQGRLSSNNHFQIVKPWSDSVQIIIPLSISEARNDEKLISTKIRDDLNLLINQKMYTGISWGNTTQLLDNNYGFQQIKSISEFFDLNKTKFIWFFVGIIIFLALFVVARIKSRE</sequence>
<keyword evidence="2" id="KW-1185">Reference proteome</keyword>
<feature type="non-terminal residue" evidence="1">
    <location>
        <position position="719"/>
    </location>
</feature>
<proteinExistence type="predicted"/>
<reference evidence="1" key="1">
    <citation type="submission" date="2021-06" db="EMBL/GenBank/DDBJ databases">
        <authorList>
            <person name="Kallberg Y."/>
            <person name="Tangrot J."/>
            <person name="Rosling A."/>
        </authorList>
    </citation>
    <scope>NUCLEOTIDE SEQUENCE</scope>
    <source>
        <strain evidence="1">AU212A</strain>
    </source>
</reference>
<evidence type="ECO:0000313" key="2">
    <source>
        <dbReference type="Proteomes" id="UP000789860"/>
    </source>
</evidence>
<evidence type="ECO:0000313" key="1">
    <source>
        <dbReference type="EMBL" id="CAG8498045.1"/>
    </source>
</evidence>
<comment type="caution">
    <text evidence="1">The sequence shown here is derived from an EMBL/GenBank/DDBJ whole genome shotgun (WGS) entry which is preliminary data.</text>
</comment>
<dbReference type="EMBL" id="CAJVPM010003197">
    <property type="protein sequence ID" value="CAG8498045.1"/>
    <property type="molecule type" value="Genomic_DNA"/>
</dbReference>
<name>A0ACA9KXA7_9GLOM</name>
<gene>
    <name evidence="1" type="ORF">SCALOS_LOCUS3116</name>
</gene>
<protein>
    <submittedName>
        <fullName evidence="1">2410_t:CDS:1</fullName>
    </submittedName>
</protein>
<accession>A0ACA9KXA7</accession>